<evidence type="ECO:0000313" key="2">
    <source>
        <dbReference type="Proteomes" id="UP000776651"/>
    </source>
</evidence>
<proteinExistence type="predicted"/>
<organism evidence="1 2">
    <name type="scientific">Qipengyuania pacifica</name>
    <dbReference type="NCBI Taxonomy" id="2860199"/>
    <lineage>
        <taxon>Bacteria</taxon>
        <taxon>Pseudomonadati</taxon>
        <taxon>Pseudomonadota</taxon>
        <taxon>Alphaproteobacteria</taxon>
        <taxon>Sphingomonadales</taxon>
        <taxon>Erythrobacteraceae</taxon>
        <taxon>Qipengyuania</taxon>
    </lineage>
</organism>
<dbReference type="EMBL" id="JAIGNQ010000003">
    <property type="protein sequence ID" value="MBX7489174.1"/>
    <property type="molecule type" value="Genomic_DNA"/>
</dbReference>
<dbReference type="RefSeq" id="WP_221598384.1">
    <property type="nucleotide sequence ID" value="NZ_JAIGNQ010000003.1"/>
</dbReference>
<name>A0ABS7JJ12_9SPHN</name>
<protein>
    <recommendedName>
        <fullName evidence="3">Phytoene synthase</fullName>
    </recommendedName>
</protein>
<sequence>MESADLLDECPEVLRVALSSASAHRDIWLAAFALDGRVGRMVLGASEPMLGQMRLAWWRDQLGKPVHDRPRGDQLLDLIGKNWNQNEAALVELIEGWEALLSPRPLAETAILEFVAGRVSLSLGLANLVGTMDHERDVRRAGTLWALADLAINARDEAELSRAVKLGAAEGADGLRLSRDMRPLAVIAGLARRSLHFGGRPMLGDRASPLIALRLSLIGR</sequence>
<comment type="caution">
    <text evidence="1">The sequence shown here is derived from an EMBL/GenBank/DDBJ whole genome shotgun (WGS) entry which is preliminary data.</text>
</comment>
<evidence type="ECO:0008006" key="3">
    <source>
        <dbReference type="Google" id="ProtNLM"/>
    </source>
</evidence>
<dbReference type="Proteomes" id="UP000776651">
    <property type="component" value="Unassembled WGS sequence"/>
</dbReference>
<accession>A0ABS7JJ12</accession>
<evidence type="ECO:0000313" key="1">
    <source>
        <dbReference type="EMBL" id="MBX7489174.1"/>
    </source>
</evidence>
<keyword evidence="2" id="KW-1185">Reference proteome</keyword>
<reference evidence="1 2" key="1">
    <citation type="submission" date="2021-08" db="EMBL/GenBank/DDBJ databases">
        <title>Comparative Genomics Analysis of the Genus Qipengyuania Reveals Extensive Genetic Diversity and Metabolic Versatility, Including the Description of Fifteen Novel Species.</title>
        <authorList>
            <person name="Liu Y."/>
        </authorList>
    </citation>
    <scope>NUCLEOTIDE SEQUENCE [LARGE SCALE GENOMIC DNA]</scope>
    <source>
        <strain evidence="1 2">GH25</strain>
    </source>
</reference>
<gene>
    <name evidence="1" type="ORF">K3177_11675</name>
</gene>